<evidence type="ECO:0000313" key="2">
    <source>
        <dbReference type="Proteomes" id="UP001634394"/>
    </source>
</evidence>
<proteinExistence type="predicted"/>
<keyword evidence="2" id="KW-1185">Reference proteome</keyword>
<sequence length="141" mass="15663">NRTTKVLVEHYDKVTSTYAVKHEQAQRNIKTYFIIGRKRKDDDLSKAAASNGEAPVHPESVAISMENPETLIRNPTESDNLMKDAGAVEGEESAGKEEPLLNHYEPKERILITEQRISQMSRGSAALRYHTILASIAGSSL</sequence>
<organism evidence="1 2">
    <name type="scientific">Sinanodonta woodiana</name>
    <name type="common">Chinese pond mussel</name>
    <name type="synonym">Anodonta woodiana</name>
    <dbReference type="NCBI Taxonomy" id="1069815"/>
    <lineage>
        <taxon>Eukaryota</taxon>
        <taxon>Metazoa</taxon>
        <taxon>Spiralia</taxon>
        <taxon>Lophotrochozoa</taxon>
        <taxon>Mollusca</taxon>
        <taxon>Bivalvia</taxon>
        <taxon>Autobranchia</taxon>
        <taxon>Heteroconchia</taxon>
        <taxon>Palaeoheterodonta</taxon>
        <taxon>Unionida</taxon>
        <taxon>Unionoidea</taxon>
        <taxon>Unionidae</taxon>
        <taxon>Unioninae</taxon>
        <taxon>Sinanodonta</taxon>
    </lineage>
</organism>
<dbReference type="EMBL" id="JBJQND010000004">
    <property type="protein sequence ID" value="KAL3879344.1"/>
    <property type="molecule type" value="Genomic_DNA"/>
</dbReference>
<dbReference type="AlphaFoldDB" id="A0ABD3WZF8"/>
<accession>A0ABD3WZF8</accession>
<name>A0ABD3WZF8_SINWO</name>
<dbReference type="Proteomes" id="UP001634394">
    <property type="component" value="Unassembled WGS sequence"/>
</dbReference>
<comment type="caution">
    <text evidence="1">The sequence shown here is derived from an EMBL/GenBank/DDBJ whole genome shotgun (WGS) entry which is preliminary data.</text>
</comment>
<reference evidence="1 2" key="1">
    <citation type="submission" date="2024-11" db="EMBL/GenBank/DDBJ databases">
        <title>Chromosome-level genome assembly of the freshwater bivalve Anodonta woodiana.</title>
        <authorList>
            <person name="Chen X."/>
        </authorList>
    </citation>
    <scope>NUCLEOTIDE SEQUENCE [LARGE SCALE GENOMIC DNA]</scope>
    <source>
        <strain evidence="1">MN2024</strain>
        <tissue evidence="1">Gills</tissue>
    </source>
</reference>
<evidence type="ECO:0000313" key="1">
    <source>
        <dbReference type="EMBL" id="KAL3879344.1"/>
    </source>
</evidence>
<feature type="non-terminal residue" evidence="1">
    <location>
        <position position="1"/>
    </location>
</feature>
<protein>
    <submittedName>
        <fullName evidence="1">Uncharacterized protein</fullName>
    </submittedName>
</protein>
<gene>
    <name evidence="1" type="ORF">ACJMK2_031643</name>
</gene>